<evidence type="ECO:0000313" key="4">
    <source>
        <dbReference type="Proteomes" id="UP000585638"/>
    </source>
</evidence>
<keyword evidence="2" id="KW-0472">Membrane</keyword>
<dbReference type="AlphaFoldDB" id="A0A7W9KCC0"/>
<proteinExistence type="predicted"/>
<reference evidence="3 4" key="1">
    <citation type="submission" date="2020-08" db="EMBL/GenBank/DDBJ databases">
        <title>Sequencing the genomes of 1000 actinobacteria strains.</title>
        <authorList>
            <person name="Klenk H.-P."/>
        </authorList>
    </citation>
    <scope>NUCLEOTIDE SEQUENCE [LARGE SCALE GENOMIC DNA]</scope>
    <source>
        <strain evidence="3 4">DSM 43851</strain>
    </source>
</reference>
<gene>
    <name evidence="3" type="ORF">BJ998_001112</name>
</gene>
<sequence>MALLDRVLDDQRRTRNAVRLLAIAGVAAGVMLAVVVTVLVFVIDLVPSPASAGTTMIGGGASRRVGVGQSRGDYTAGVKSAPGDEAGV</sequence>
<keyword evidence="2" id="KW-0812">Transmembrane</keyword>
<organism evidence="3 4">
    <name type="scientific">Kutzneria kofuensis</name>
    <dbReference type="NCBI Taxonomy" id="103725"/>
    <lineage>
        <taxon>Bacteria</taxon>
        <taxon>Bacillati</taxon>
        <taxon>Actinomycetota</taxon>
        <taxon>Actinomycetes</taxon>
        <taxon>Pseudonocardiales</taxon>
        <taxon>Pseudonocardiaceae</taxon>
        <taxon>Kutzneria</taxon>
    </lineage>
</organism>
<dbReference type="EMBL" id="JACHIR010000001">
    <property type="protein sequence ID" value="MBB5889916.1"/>
    <property type="molecule type" value="Genomic_DNA"/>
</dbReference>
<evidence type="ECO:0000256" key="1">
    <source>
        <dbReference type="SAM" id="MobiDB-lite"/>
    </source>
</evidence>
<protein>
    <submittedName>
        <fullName evidence="3">Uncharacterized protein</fullName>
    </submittedName>
</protein>
<dbReference type="RefSeq" id="WP_184859056.1">
    <property type="nucleotide sequence ID" value="NZ_BAAAWY010000008.1"/>
</dbReference>
<accession>A0A7W9KCC0</accession>
<dbReference type="Proteomes" id="UP000585638">
    <property type="component" value="Unassembled WGS sequence"/>
</dbReference>
<keyword evidence="4" id="KW-1185">Reference proteome</keyword>
<evidence type="ECO:0000256" key="2">
    <source>
        <dbReference type="SAM" id="Phobius"/>
    </source>
</evidence>
<keyword evidence="2" id="KW-1133">Transmembrane helix</keyword>
<evidence type="ECO:0000313" key="3">
    <source>
        <dbReference type="EMBL" id="MBB5889916.1"/>
    </source>
</evidence>
<comment type="caution">
    <text evidence="3">The sequence shown here is derived from an EMBL/GenBank/DDBJ whole genome shotgun (WGS) entry which is preliminary data.</text>
</comment>
<feature type="region of interest" description="Disordered" evidence="1">
    <location>
        <begin position="67"/>
        <end position="88"/>
    </location>
</feature>
<feature type="transmembrane region" description="Helical" evidence="2">
    <location>
        <begin position="20"/>
        <end position="43"/>
    </location>
</feature>
<name>A0A7W9KCC0_9PSEU</name>